<dbReference type="RefSeq" id="WP_135419102.1">
    <property type="nucleotide sequence ID" value="NZ_SRLB01000036.1"/>
</dbReference>
<accession>A0A4Z0NGY4</accession>
<evidence type="ECO:0000313" key="3">
    <source>
        <dbReference type="Proteomes" id="UP000297535"/>
    </source>
</evidence>
<dbReference type="InterPro" id="IPR046537">
    <property type="entry name" value="DUF6602"/>
</dbReference>
<dbReference type="EMBL" id="SRLB01000036">
    <property type="protein sequence ID" value="TGD94912.1"/>
    <property type="molecule type" value="Genomic_DNA"/>
</dbReference>
<protein>
    <recommendedName>
        <fullName evidence="1">DUF6602 domain-containing protein</fullName>
    </recommendedName>
</protein>
<evidence type="ECO:0000313" key="2">
    <source>
        <dbReference type="EMBL" id="TGD94912.1"/>
    </source>
</evidence>
<proteinExistence type="predicted"/>
<dbReference type="CDD" id="cd21173">
    <property type="entry name" value="NucC-like"/>
    <property type="match status" value="1"/>
</dbReference>
<dbReference type="AlphaFoldDB" id="A0A4Z0NGY4"/>
<comment type="caution">
    <text evidence="2">The sequence shown here is derived from an EMBL/GenBank/DDBJ whole genome shotgun (WGS) entry which is preliminary data.</text>
</comment>
<gene>
    <name evidence="2" type="ORF">EU555_30535</name>
</gene>
<dbReference type="Proteomes" id="UP000297535">
    <property type="component" value="Unassembled WGS sequence"/>
</dbReference>
<dbReference type="OrthoDB" id="2057120at2"/>
<feature type="domain" description="DUF6602" evidence="1">
    <location>
        <begin position="29"/>
        <end position="140"/>
    </location>
</feature>
<sequence length="334" mass="37896">MKRSDITSFASLLGDGFATKIDLLTKLIQDRHYPSVGAYKERLLSQIIKEYVPQKYSIGTGFVLFAHKEDGARAHMDEFDSMNMGAHSLSRQCDILIYDAHSYPVIFRDGDFVIVRPESVCAVIEVKGTANPREILHTLQSFLEFGRRWRETQLFYMEHHQTLSRNPSLQLLCWNVGVTRKGKAQTNGTKVRTQLADFYARELSVDELVATPRLSKLYMYNECTITEAISLDEHGHAPSLGYVCESGKFSRIKEDGSTYIGGDKTIADLLASLHYLTSDNFNRFYSYAEEIIGVKNTYSHKGYTQWLNGSEFVKAANADYVDGTFHHLRGKGQQ</sequence>
<reference evidence="2 3" key="1">
    <citation type="submission" date="2019-04" db="EMBL/GenBank/DDBJ databases">
        <authorList>
            <person name="Feng G."/>
            <person name="Zhu H."/>
        </authorList>
    </citation>
    <scope>NUCLEOTIDE SEQUENCE [LARGE SCALE GENOMIC DNA]</scope>
    <source>
        <strain evidence="2 3">6HR-1</strain>
    </source>
</reference>
<evidence type="ECO:0000259" key="1">
    <source>
        <dbReference type="Pfam" id="PF20247"/>
    </source>
</evidence>
<keyword evidence="3" id="KW-1185">Reference proteome</keyword>
<dbReference type="Pfam" id="PF20247">
    <property type="entry name" value="DUF6602"/>
    <property type="match status" value="1"/>
</dbReference>
<organism evidence="2 3">
    <name type="scientific">Methylobacterium nonmethylotrophicum</name>
    <dbReference type="NCBI Taxonomy" id="1141884"/>
    <lineage>
        <taxon>Bacteria</taxon>
        <taxon>Pseudomonadati</taxon>
        <taxon>Pseudomonadota</taxon>
        <taxon>Alphaproteobacteria</taxon>
        <taxon>Hyphomicrobiales</taxon>
        <taxon>Methylobacteriaceae</taxon>
        <taxon>Methylobacterium</taxon>
    </lineage>
</organism>
<name>A0A4Z0NGY4_9HYPH</name>